<accession>A0A6J5NGF4</accession>
<dbReference type="EMBL" id="LR796617">
    <property type="protein sequence ID" value="CAB4154484.1"/>
    <property type="molecule type" value="Genomic_DNA"/>
</dbReference>
<reference evidence="2" key="1">
    <citation type="submission" date="2020-04" db="EMBL/GenBank/DDBJ databases">
        <authorList>
            <person name="Chiriac C."/>
            <person name="Salcher M."/>
            <person name="Ghai R."/>
            <person name="Kavagutti S V."/>
        </authorList>
    </citation>
    <scope>NUCLEOTIDE SEQUENCE</scope>
</reference>
<dbReference type="SUPFAM" id="SSF52980">
    <property type="entry name" value="Restriction endonuclease-like"/>
    <property type="match status" value="1"/>
</dbReference>
<organism evidence="2">
    <name type="scientific">uncultured Caudovirales phage</name>
    <dbReference type="NCBI Taxonomy" id="2100421"/>
    <lineage>
        <taxon>Viruses</taxon>
        <taxon>Duplodnaviria</taxon>
        <taxon>Heunggongvirae</taxon>
        <taxon>Uroviricota</taxon>
        <taxon>Caudoviricetes</taxon>
        <taxon>Peduoviridae</taxon>
        <taxon>Maltschvirus</taxon>
        <taxon>Maltschvirus maltsch</taxon>
    </lineage>
</organism>
<feature type="domain" description="PD-(D/E)XK endonuclease-like" evidence="1">
    <location>
        <begin position="80"/>
        <end position="224"/>
    </location>
</feature>
<dbReference type="Gene3D" id="3.90.320.10">
    <property type="match status" value="1"/>
</dbReference>
<evidence type="ECO:0000313" key="2">
    <source>
        <dbReference type="EMBL" id="CAB4154484.1"/>
    </source>
</evidence>
<sequence length="234" mass="26710">MAHLIPWSHHVTYKKLERLDTSAGRVYVLPNSEHVPSVTTILDRTKDKAALKEWADRVGQAEADRIKEEASYVGTQMHMVLEHILSNEPFSIAPNWLAMRGYEMAFRLANKYFGAISEIHGSEVSLHYGHQYAGTTDLVATYRNKLAIVDFKQSVKPKRYEHITDYFHQLAAYAMAHDWMYNTDIDFGAVLISVQDGTTQEFTTTGREWRNFKAQWMVRLSQAQEAAAAATPSR</sequence>
<evidence type="ECO:0000313" key="3">
    <source>
        <dbReference type="EMBL" id="CAB5224151.1"/>
    </source>
</evidence>
<proteinExistence type="predicted"/>
<name>A0A6J5NGF4_9CAUD</name>
<dbReference type="PANTHER" id="PTHR31340:SF3">
    <property type="entry name" value="MITOCHONDRIAL GENOME MAINTENANCE EXONUCLEASE 1"/>
    <property type="match status" value="1"/>
</dbReference>
<evidence type="ECO:0000259" key="1">
    <source>
        <dbReference type="Pfam" id="PF12705"/>
    </source>
</evidence>
<dbReference type="InterPro" id="IPR011335">
    <property type="entry name" value="Restrct_endonuc-II-like"/>
</dbReference>
<dbReference type="InterPro" id="IPR011604">
    <property type="entry name" value="PDDEXK-like_dom_sf"/>
</dbReference>
<dbReference type="InterPro" id="IPR038726">
    <property type="entry name" value="PDDEXK_AddAB-type"/>
</dbReference>
<gene>
    <name evidence="2" type="ORF">UFOVP652_8</name>
    <name evidence="3" type="ORF">UFOVP734_31</name>
</gene>
<dbReference type="EMBL" id="LR798328">
    <property type="protein sequence ID" value="CAB5224151.1"/>
    <property type="molecule type" value="Genomic_DNA"/>
</dbReference>
<protein>
    <submittedName>
        <fullName evidence="2">PD-(D/E)XK nuclease superfamily</fullName>
    </submittedName>
</protein>
<dbReference type="PANTHER" id="PTHR31340">
    <property type="entry name" value="MITOCHONDRIAL GENOME MAINTENANCE EXONUCLEASE 1"/>
    <property type="match status" value="1"/>
</dbReference>
<dbReference type="GO" id="GO:0008297">
    <property type="term" value="F:single-stranded DNA exodeoxyribonuclease activity"/>
    <property type="evidence" value="ECO:0007669"/>
    <property type="project" value="TreeGrafter"/>
</dbReference>
<dbReference type="Pfam" id="PF12705">
    <property type="entry name" value="PDDEXK_1"/>
    <property type="match status" value="1"/>
</dbReference>